<keyword evidence="2" id="KW-1185">Reference proteome</keyword>
<reference evidence="1 2" key="1">
    <citation type="journal article" date="2017" name="Antonie Van Leeuwenhoek">
        <title>Rhizobium rhizosphaerae sp. nov., a novel species isolated from rice rhizosphere.</title>
        <authorList>
            <person name="Zhao J.J."/>
            <person name="Zhang J."/>
            <person name="Zhang R.J."/>
            <person name="Zhang C.W."/>
            <person name="Yin H.Q."/>
            <person name="Zhang X.X."/>
        </authorList>
    </citation>
    <scope>NUCLEOTIDE SEQUENCE [LARGE SCALE GENOMIC DNA]</scope>
    <source>
        <strain evidence="1 2">RD15</strain>
    </source>
</reference>
<sequence length="98" mass="10803">MRVIEGVECGGTGEASSGLLPDASLVPSLSDLHAEMARRLAPLNMARWDARLKATGLPVPRHIDRKRREIEFVAQALGRLATIPADYRDDLYWPALLP</sequence>
<gene>
    <name evidence="1" type="ORF">BTR14_17830</name>
</gene>
<comment type="caution">
    <text evidence="1">The sequence shown here is derived from an EMBL/GenBank/DDBJ whole genome shotgun (WGS) entry which is preliminary data.</text>
</comment>
<evidence type="ECO:0000313" key="2">
    <source>
        <dbReference type="Proteomes" id="UP000192652"/>
    </source>
</evidence>
<dbReference type="EMBL" id="MSPX01000017">
    <property type="protein sequence ID" value="OQP84980.1"/>
    <property type="molecule type" value="Genomic_DNA"/>
</dbReference>
<evidence type="ECO:0000313" key="1">
    <source>
        <dbReference type="EMBL" id="OQP84980.1"/>
    </source>
</evidence>
<proteinExistence type="predicted"/>
<name>A0ABX3P9I1_9HYPH</name>
<protein>
    <submittedName>
        <fullName evidence="1">Uncharacterized protein</fullName>
    </submittedName>
</protein>
<dbReference type="Proteomes" id="UP000192652">
    <property type="component" value="Unassembled WGS sequence"/>
</dbReference>
<organism evidence="1 2">
    <name type="scientific">Xaviernesmea rhizosphaerae</name>
    <dbReference type="NCBI Taxonomy" id="1672749"/>
    <lineage>
        <taxon>Bacteria</taxon>
        <taxon>Pseudomonadati</taxon>
        <taxon>Pseudomonadota</taxon>
        <taxon>Alphaproteobacteria</taxon>
        <taxon>Hyphomicrobiales</taxon>
        <taxon>Rhizobiaceae</taxon>
        <taxon>Rhizobium/Agrobacterium group</taxon>
        <taxon>Xaviernesmea</taxon>
    </lineage>
</organism>
<accession>A0ABX3P9I1</accession>